<keyword evidence="5 11" id="KW-0479">Metal-binding</keyword>
<reference evidence="15" key="1">
    <citation type="journal article" date="2014" name="Science">
        <title>The coffee genome provides insight into the convergent evolution of caffeine biosynthesis.</title>
        <authorList>
            <person name="Denoeud F."/>
            <person name="Carretero-Paulet L."/>
            <person name="Dereeper A."/>
            <person name="Droc G."/>
            <person name="Guyot R."/>
            <person name="Pietrella M."/>
            <person name="Zheng C."/>
            <person name="Alberti A."/>
            <person name="Anthony F."/>
            <person name="Aprea G."/>
            <person name="Aury J.M."/>
            <person name="Bento P."/>
            <person name="Bernard M."/>
            <person name="Bocs S."/>
            <person name="Campa C."/>
            <person name="Cenci A."/>
            <person name="Combes M.C."/>
            <person name="Crouzillat D."/>
            <person name="Da Silva C."/>
            <person name="Daddiego L."/>
            <person name="De Bellis F."/>
            <person name="Dussert S."/>
            <person name="Garsmeur O."/>
            <person name="Gayraud T."/>
            <person name="Guignon V."/>
            <person name="Jahn K."/>
            <person name="Jamilloux V."/>
            <person name="Joet T."/>
            <person name="Labadie K."/>
            <person name="Lan T."/>
            <person name="Leclercq J."/>
            <person name="Lepelley M."/>
            <person name="Leroy T."/>
            <person name="Li L.T."/>
            <person name="Librado P."/>
            <person name="Lopez L."/>
            <person name="Munoz A."/>
            <person name="Noel B."/>
            <person name="Pallavicini A."/>
            <person name="Perrotta G."/>
            <person name="Poncet V."/>
            <person name="Pot D."/>
            <person name="Priyono X."/>
            <person name="Rigoreau M."/>
            <person name="Rouard M."/>
            <person name="Rozas J."/>
            <person name="Tranchant-Dubreuil C."/>
            <person name="VanBuren R."/>
            <person name="Zhang Q."/>
            <person name="Andrade A.C."/>
            <person name="Argout X."/>
            <person name="Bertrand B."/>
            <person name="de Kochko A."/>
            <person name="Graziosi G."/>
            <person name="Henry R.J."/>
            <person name="Jayarama X."/>
            <person name="Ming R."/>
            <person name="Nagai C."/>
            <person name="Rounsley S."/>
            <person name="Sankoff D."/>
            <person name="Giuliano G."/>
            <person name="Albert V.A."/>
            <person name="Wincker P."/>
            <person name="Lashermes P."/>
        </authorList>
    </citation>
    <scope>NUCLEOTIDE SEQUENCE [LARGE SCALE GENOMIC DNA]</scope>
    <source>
        <strain evidence="15">cv. DH200-94</strain>
    </source>
</reference>
<evidence type="ECO:0000256" key="2">
    <source>
        <dbReference type="ARBA" id="ARBA00010617"/>
    </source>
</evidence>
<proteinExistence type="inferred from homology"/>
<keyword evidence="3 11" id="KW-0349">Heme</keyword>
<keyword evidence="15" id="KW-1185">Reference proteome</keyword>
<comment type="similarity">
    <text evidence="2 12">Belongs to the cytochrome P450 family.</text>
</comment>
<dbReference type="PhylomeDB" id="A0A068UVX9"/>
<dbReference type="EMBL" id="HG739152">
    <property type="protein sequence ID" value="CDP12576.1"/>
    <property type="molecule type" value="Genomic_DNA"/>
</dbReference>
<keyword evidence="8 11" id="KW-0408">Iron</keyword>
<dbReference type="PRINTS" id="PR00463">
    <property type="entry name" value="EP450I"/>
</dbReference>
<name>A0A068UVX9_COFCA</name>
<gene>
    <name evidence="14" type="ORF">GSCOC_T00036235001</name>
</gene>
<dbReference type="GO" id="GO:0020037">
    <property type="term" value="F:heme binding"/>
    <property type="evidence" value="ECO:0007669"/>
    <property type="project" value="InterPro"/>
</dbReference>
<evidence type="ECO:0000256" key="11">
    <source>
        <dbReference type="PIRSR" id="PIRSR602401-1"/>
    </source>
</evidence>
<protein>
    <recommendedName>
        <fullName evidence="16">Cytochrome P450</fullName>
    </recommendedName>
</protein>
<dbReference type="OrthoDB" id="1470350at2759"/>
<keyword evidence="10 13" id="KW-0472">Membrane</keyword>
<accession>A0A068UVX9</accession>
<dbReference type="GO" id="GO:0016705">
    <property type="term" value="F:oxidoreductase activity, acting on paired donors, with incorporation or reduction of molecular oxygen"/>
    <property type="evidence" value="ECO:0007669"/>
    <property type="project" value="InterPro"/>
</dbReference>
<evidence type="ECO:0000313" key="15">
    <source>
        <dbReference type="Proteomes" id="UP000295252"/>
    </source>
</evidence>
<evidence type="ECO:0000256" key="5">
    <source>
        <dbReference type="ARBA" id="ARBA00022723"/>
    </source>
</evidence>
<dbReference type="AlphaFoldDB" id="A0A068UVX9"/>
<evidence type="ECO:0000256" key="4">
    <source>
        <dbReference type="ARBA" id="ARBA00022692"/>
    </source>
</evidence>
<dbReference type="InterPro" id="IPR017972">
    <property type="entry name" value="Cyt_P450_CS"/>
</dbReference>
<evidence type="ECO:0000256" key="8">
    <source>
        <dbReference type="ARBA" id="ARBA00023004"/>
    </source>
</evidence>
<evidence type="ECO:0000313" key="14">
    <source>
        <dbReference type="EMBL" id="CDP12576.1"/>
    </source>
</evidence>
<keyword evidence="6 13" id="KW-1133">Transmembrane helix</keyword>
<dbReference type="PANTHER" id="PTHR24282:SF270">
    <property type="entry name" value="CYTOCHROME P450 CYP749A22-LIKE"/>
    <property type="match status" value="1"/>
</dbReference>
<dbReference type="InterPro" id="IPR001128">
    <property type="entry name" value="Cyt_P450"/>
</dbReference>
<evidence type="ECO:0008006" key="16">
    <source>
        <dbReference type="Google" id="ProtNLM"/>
    </source>
</evidence>
<dbReference type="STRING" id="49390.A0A068UVX9"/>
<feature type="binding site" description="axial binding residue" evidence="11">
    <location>
        <position position="473"/>
    </location>
    <ligand>
        <name>heme</name>
        <dbReference type="ChEBI" id="CHEBI:30413"/>
    </ligand>
    <ligandPart>
        <name>Fe</name>
        <dbReference type="ChEBI" id="CHEBI:18248"/>
    </ligandPart>
</feature>
<keyword evidence="7 12" id="KW-0560">Oxidoreductase</keyword>
<evidence type="ECO:0000256" key="12">
    <source>
        <dbReference type="RuleBase" id="RU000461"/>
    </source>
</evidence>
<dbReference type="PROSITE" id="PS00086">
    <property type="entry name" value="CYTOCHROME_P450"/>
    <property type="match status" value="1"/>
</dbReference>
<dbReference type="SUPFAM" id="SSF48264">
    <property type="entry name" value="Cytochrome P450"/>
    <property type="match status" value="1"/>
</dbReference>
<dbReference type="PRINTS" id="PR00385">
    <property type="entry name" value="P450"/>
</dbReference>
<organism evidence="14 15">
    <name type="scientific">Coffea canephora</name>
    <name type="common">Robusta coffee</name>
    <dbReference type="NCBI Taxonomy" id="49390"/>
    <lineage>
        <taxon>Eukaryota</taxon>
        <taxon>Viridiplantae</taxon>
        <taxon>Streptophyta</taxon>
        <taxon>Embryophyta</taxon>
        <taxon>Tracheophyta</taxon>
        <taxon>Spermatophyta</taxon>
        <taxon>Magnoliopsida</taxon>
        <taxon>eudicotyledons</taxon>
        <taxon>Gunneridae</taxon>
        <taxon>Pentapetalae</taxon>
        <taxon>asterids</taxon>
        <taxon>lamiids</taxon>
        <taxon>Gentianales</taxon>
        <taxon>Rubiaceae</taxon>
        <taxon>Ixoroideae</taxon>
        <taxon>Gardenieae complex</taxon>
        <taxon>Bertiereae - Coffeeae clade</taxon>
        <taxon>Coffeeae</taxon>
        <taxon>Coffea</taxon>
    </lineage>
</organism>
<evidence type="ECO:0000256" key="3">
    <source>
        <dbReference type="ARBA" id="ARBA00022617"/>
    </source>
</evidence>
<dbReference type="GO" id="GO:0016020">
    <property type="term" value="C:membrane"/>
    <property type="evidence" value="ECO:0007669"/>
    <property type="project" value="UniProtKB-SubCell"/>
</dbReference>
<evidence type="ECO:0000256" key="1">
    <source>
        <dbReference type="ARBA" id="ARBA00004370"/>
    </source>
</evidence>
<evidence type="ECO:0000256" key="7">
    <source>
        <dbReference type="ARBA" id="ARBA00023002"/>
    </source>
</evidence>
<evidence type="ECO:0000256" key="6">
    <source>
        <dbReference type="ARBA" id="ARBA00022989"/>
    </source>
</evidence>
<dbReference type="InterPro" id="IPR036396">
    <property type="entry name" value="Cyt_P450_sf"/>
</dbReference>
<evidence type="ECO:0000256" key="9">
    <source>
        <dbReference type="ARBA" id="ARBA00023033"/>
    </source>
</evidence>
<keyword evidence="9 12" id="KW-0503">Monooxygenase</keyword>
<comment type="cofactor">
    <cofactor evidence="11">
        <name>heme</name>
        <dbReference type="ChEBI" id="CHEBI:30413"/>
    </cofactor>
</comment>
<dbReference type="InterPro" id="IPR002401">
    <property type="entry name" value="Cyt_P450_E_grp-I"/>
</dbReference>
<dbReference type="GO" id="GO:0004497">
    <property type="term" value="F:monooxygenase activity"/>
    <property type="evidence" value="ECO:0007669"/>
    <property type="project" value="UniProtKB-KW"/>
</dbReference>
<dbReference type="PANTHER" id="PTHR24282">
    <property type="entry name" value="CYTOCHROME P450 FAMILY MEMBER"/>
    <property type="match status" value="1"/>
</dbReference>
<sequence>MESMKFYFVGFVLIYILFALIKVLHIIWWKPMRIQHILESQGIKGPPRSILHGSPRELPKKKENTTNLSHDIFPVIQPHIYSWMNIYEGKIFLRWRRGAGAELVITDLDLIKEILNDKEQFFTIAKLSKYLKKIVGGGLGQSDGEKWVKLRKLANQAFHVRKQADFILLILLLICASRDMTPAMVESVEMMLRRWSDYDGKEIDVSEEFMLLTAEVISRTAFGSSYVEGEQIFNMMKRLGILTGKIAYKLKPPFIRKFFKDGDDIESDKLEKGIQDSIVEIVKKREKGKKGDNKQSFGEDFLGLLLKAHYDCSDNDNISIEEIIDECKTFYGAGHGTTSILLSWTILLLAINTDWQEKAREEVTKLFGQDHPNSEGISRLKTISMIINETLRLYPPAIYARRTTKEGAKLGNYKLPADLNISIAILAVHHDPQIWGDDAHLFNPERFSQGVSGATKINNPAAFLPFSLGPRTCVGSNFAITEVKIALSMILQRYAFTLSPSYVHAPVQMFALMPQHGVQVVLHVL</sequence>
<evidence type="ECO:0000256" key="13">
    <source>
        <dbReference type="SAM" id="Phobius"/>
    </source>
</evidence>
<feature type="transmembrane region" description="Helical" evidence="13">
    <location>
        <begin position="6"/>
        <end position="28"/>
    </location>
</feature>
<dbReference type="Pfam" id="PF00067">
    <property type="entry name" value="p450"/>
    <property type="match status" value="1"/>
</dbReference>
<evidence type="ECO:0000256" key="10">
    <source>
        <dbReference type="ARBA" id="ARBA00023136"/>
    </source>
</evidence>
<dbReference type="OMA" id="YGPSIAM"/>
<dbReference type="Proteomes" id="UP000295252">
    <property type="component" value="Chromosome XI"/>
</dbReference>
<dbReference type="Gramene" id="CDP12576">
    <property type="protein sequence ID" value="CDP12576"/>
    <property type="gene ID" value="GSCOC_T00036235001"/>
</dbReference>
<dbReference type="GO" id="GO:0005506">
    <property type="term" value="F:iron ion binding"/>
    <property type="evidence" value="ECO:0007669"/>
    <property type="project" value="InterPro"/>
</dbReference>
<comment type="subcellular location">
    <subcellularLocation>
        <location evidence="1">Membrane</location>
    </subcellularLocation>
</comment>
<dbReference type="InParanoid" id="A0A068UVX9"/>
<keyword evidence="4 13" id="KW-0812">Transmembrane</keyword>
<dbReference type="Gene3D" id="1.10.630.10">
    <property type="entry name" value="Cytochrome P450"/>
    <property type="match status" value="1"/>
</dbReference>
<dbReference type="InterPro" id="IPR050665">
    <property type="entry name" value="Cytochrome_P450_Monooxygen"/>
</dbReference>